<keyword evidence="4" id="KW-1185">Reference proteome</keyword>
<gene>
    <name evidence="2" type="ORF">GSMUA_170520.1</name>
</gene>
<evidence type="ECO:0000256" key="1">
    <source>
        <dbReference type="SAM" id="MobiDB-lite"/>
    </source>
</evidence>
<dbReference type="PANTHER" id="PTHR33974">
    <property type="entry name" value="VASCULAR-RELATED UNKNOWN PROTEIN 1-RELATED"/>
    <property type="match status" value="1"/>
</dbReference>
<dbReference type="InParanoid" id="A0A804JJN5"/>
<dbReference type="InterPro" id="IPR039280">
    <property type="entry name" value="VUP"/>
</dbReference>
<protein>
    <submittedName>
        <fullName evidence="2">(wild Malaysian banana) hypothetical protein</fullName>
    </submittedName>
</protein>
<evidence type="ECO:0000313" key="3">
    <source>
        <dbReference type="EnsemblPlants" id="Ma06_p23810.1"/>
    </source>
</evidence>
<dbReference type="OMA" id="MGEEIMG"/>
<dbReference type="GO" id="GO:0010089">
    <property type="term" value="P:xylem development"/>
    <property type="evidence" value="ECO:0007669"/>
    <property type="project" value="InterPro"/>
</dbReference>
<feature type="region of interest" description="Disordered" evidence="1">
    <location>
        <begin position="1"/>
        <end position="23"/>
    </location>
</feature>
<reference evidence="2" key="1">
    <citation type="submission" date="2021-03" db="EMBL/GenBank/DDBJ databases">
        <authorList>
            <consortium name="Genoscope - CEA"/>
            <person name="William W."/>
        </authorList>
    </citation>
    <scope>NUCLEOTIDE SEQUENCE</scope>
    <source>
        <strain evidence="2">Doubled-haploid Pahang</strain>
    </source>
</reference>
<dbReference type="Proteomes" id="UP000012960">
    <property type="component" value="Unplaced"/>
</dbReference>
<name>A0A804JJN5_MUSAM</name>
<organism evidence="3 4">
    <name type="scientific">Musa acuminata subsp. malaccensis</name>
    <name type="common">Wild banana</name>
    <name type="synonym">Musa malaccensis</name>
    <dbReference type="NCBI Taxonomy" id="214687"/>
    <lineage>
        <taxon>Eukaryota</taxon>
        <taxon>Viridiplantae</taxon>
        <taxon>Streptophyta</taxon>
        <taxon>Embryophyta</taxon>
        <taxon>Tracheophyta</taxon>
        <taxon>Spermatophyta</taxon>
        <taxon>Magnoliopsida</taxon>
        <taxon>Liliopsida</taxon>
        <taxon>Zingiberales</taxon>
        <taxon>Musaceae</taxon>
        <taxon>Musa</taxon>
    </lineage>
</organism>
<evidence type="ECO:0000313" key="2">
    <source>
        <dbReference type="EMBL" id="CAG1847257.1"/>
    </source>
</evidence>
<dbReference type="PANTHER" id="PTHR33974:SF2">
    <property type="entry name" value="VASCULAR-RELATED UNKNOWN PROTEIN 1"/>
    <property type="match status" value="1"/>
</dbReference>
<accession>A0A804JJN5</accession>
<evidence type="ECO:0000313" key="4">
    <source>
        <dbReference type="Proteomes" id="UP000012960"/>
    </source>
</evidence>
<dbReference type="EMBL" id="HG996471">
    <property type="protein sequence ID" value="CAG1847257.1"/>
    <property type="molecule type" value="Genomic_DNA"/>
</dbReference>
<dbReference type="AlphaFoldDB" id="A0A804JJN5"/>
<proteinExistence type="predicted"/>
<reference evidence="3" key="2">
    <citation type="submission" date="2021-05" db="UniProtKB">
        <authorList>
            <consortium name="EnsemblPlants"/>
        </authorList>
    </citation>
    <scope>IDENTIFICATION</scope>
    <source>
        <strain evidence="3">subsp. malaccensis</strain>
    </source>
</reference>
<dbReference type="Gramene" id="Ma06_t23810.1">
    <property type="protein sequence ID" value="Ma06_p23810.1"/>
    <property type="gene ID" value="Ma06_g23810"/>
</dbReference>
<sequence>MEESINSSMNSASCAKDGSASSEESGWTMYFEEFMASEERKAAGGFSSGVVGGFSIVSDAASCVAFDPSSPGLEVSEEKYRKLSLKKKKRGKGLLDDDSLEDTASSPVNSPKVTDLNYVTLNSSKKDVCRDSPQEDAAGCRNDAEPKEIVGGSDFAEGTNEYTELKKRGLCLVPLSMLANYLDIMIQGWPWGSYIKSLLRSNVMIDTA</sequence>
<dbReference type="EnsemblPlants" id="Ma06_t23810.1">
    <property type="protein sequence ID" value="Ma06_p23810.1"/>
    <property type="gene ID" value="Ma06_g23810"/>
</dbReference>
<dbReference type="FunCoup" id="A0A804JJN5">
    <property type="interactions" value="2296"/>
</dbReference>